<evidence type="ECO:0000313" key="2">
    <source>
        <dbReference type="Proteomes" id="UP001218218"/>
    </source>
</evidence>
<dbReference type="EMBL" id="JARIHO010000060">
    <property type="protein sequence ID" value="KAJ7315693.1"/>
    <property type="molecule type" value="Genomic_DNA"/>
</dbReference>
<protein>
    <submittedName>
        <fullName evidence="1">Uncharacterized protein</fullName>
    </submittedName>
</protein>
<name>A0AAD6ZCZ8_9AGAR</name>
<dbReference type="Gene3D" id="3.40.50.1110">
    <property type="entry name" value="SGNH hydrolase"/>
    <property type="match status" value="1"/>
</dbReference>
<dbReference type="Proteomes" id="UP001218218">
    <property type="component" value="Unassembled WGS sequence"/>
</dbReference>
<keyword evidence="2" id="KW-1185">Reference proteome</keyword>
<dbReference type="InterPro" id="IPR036514">
    <property type="entry name" value="SGNH_hydro_sf"/>
</dbReference>
<organism evidence="1 2">
    <name type="scientific">Mycena albidolilacea</name>
    <dbReference type="NCBI Taxonomy" id="1033008"/>
    <lineage>
        <taxon>Eukaryota</taxon>
        <taxon>Fungi</taxon>
        <taxon>Dikarya</taxon>
        <taxon>Basidiomycota</taxon>
        <taxon>Agaricomycotina</taxon>
        <taxon>Agaricomycetes</taxon>
        <taxon>Agaricomycetidae</taxon>
        <taxon>Agaricales</taxon>
        <taxon>Marasmiineae</taxon>
        <taxon>Mycenaceae</taxon>
        <taxon>Mycena</taxon>
    </lineage>
</organism>
<feature type="non-terminal residue" evidence="1">
    <location>
        <position position="271"/>
    </location>
</feature>
<reference evidence="1" key="1">
    <citation type="submission" date="2023-03" db="EMBL/GenBank/DDBJ databases">
        <title>Massive genome expansion in bonnet fungi (Mycena s.s.) driven by repeated elements and novel gene families across ecological guilds.</title>
        <authorList>
            <consortium name="Lawrence Berkeley National Laboratory"/>
            <person name="Harder C.B."/>
            <person name="Miyauchi S."/>
            <person name="Viragh M."/>
            <person name="Kuo A."/>
            <person name="Thoen E."/>
            <person name="Andreopoulos B."/>
            <person name="Lu D."/>
            <person name="Skrede I."/>
            <person name="Drula E."/>
            <person name="Henrissat B."/>
            <person name="Morin E."/>
            <person name="Kohler A."/>
            <person name="Barry K."/>
            <person name="LaButti K."/>
            <person name="Morin E."/>
            <person name="Salamov A."/>
            <person name="Lipzen A."/>
            <person name="Mereny Z."/>
            <person name="Hegedus B."/>
            <person name="Baldrian P."/>
            <person name="Stursova M."/>
            <person name="Weitz H."/>
            <person name="Taylor A."/>
            <person name="Grigoriev I.V."/>
            <person name="Nagy L.G."/>
            <person name="Martin F."/>
            <person name="Kauserud H."/>
        </authorList>
    </citation>
    <scope>NUCLEOTIDE SEQUENCE</scope>
    <source>
        <strain evidence="1">CBHHK002</strain>
    </source>
</reference>
<dbReference type="AlphaFoldDB" id="A0AAD6ZCZ8"/>
<comment type="caution">
    <text evidence="1">The sequence shown here is derived from an EMBL/GenBank/DDBJ whole genome shotgun (WGS) entry which is preliminary data.</text>
</comment>
<sequence>TNTLPSIGNPLGSPVFPGDTGGGGENFFSFDPNTYNRSLILTYDYAVGGAVVDPVLVPPITLSLPDEVDEFLGGAAKKPATAPWTSENALFSIWIGVRYVIYTIPYNNCIASINDNGNTFYLGGDRAVFSDTLPQRIFHSDPKTRATRSEAGGRNFLFITPLVRLPSSLSEGQPNRQHFSQIIGFFLDQLELAKTVIEGFNSKLAARVKLFQAKNRAATTWIWDAYTSFNTILDPPQRYRFVDDSSFGELGDSWGCVKWFCWGSQSTDRPG</sequence>
<proteinExistence type="predicted"/>
<evidence type="ECO:0000313" key="1">
    <source>
        <dbReference type="EMBL" id="KAJ7315693.1"/>
    </source>
</evidence>
<gene>
    <name evidence="1" type="ORF">DFH08DRAFT_715325</name>
</gene>
<accession>A0AAD6ZCZ8</accession>